<dbReference type="AlphaFoldDB" id="A0A2M9Y596"/>
<evidence type="ECO:0000313" key="3">
    <source>
        <dbReference type="Proteomes" id="UP000297891"/>
    </source>
</evidence>
<name>A0A2M9Y596_9LEPT</name>
<protein>
    <submittedName>
        <fullName evidence="2">AbrB/MazE/SpoVT family DNA-binding domain-containing protein</fullName>
    </submittedName>
</protein>
<reference evidence="2" key="1">
    <citation type="journal article" date="2019" name="PLoS Negl. Trop. Dis.">
        <title>Revisiting the worldwide diversity of Leptospira species in the environment.</title>
        <authorList>
            <person name="Vincent A.T."/>
            <person name="Schiettekatte O."/>
            <person name="Bourhy P."/>
            <person name="Veyrier F.J."/>
            <person name="Picardeau M."/>
        </authorList>
    </citation>
    <scope>NUCLEOTIDE SEQUENCE [LARGE SCALE GENOMIC DNA]</scope>
    <source>
        <strain evidence="2">201800277</strain>
    </source>
</reference>
<sequence>MKAAVIQIGNSKGIRIPKTVLAECLIEDEVDLLVEDNKIIITPYKNKPRVGWEDQFKAMAERKEDQLLIPDSVDLNAQDWEW</sequence>
<proteinExistence type="predicted"/>
<dbReference type="SMART" id="SM00966">
    <property type="entry name" value="SpoVT_AbrB"/>
    <property type="match status" value="1"/>
</dbReference>
<evidence type="ECO:0000313" key="2">
    <source>
        <dbReference type="EMBL" id="TGK96783.1"/>
    </source>
</evidence>
<evidence type="ECO:0000259" key="1">
    <source>
        <dbReference type="SMART" id="SM00966"/>
    </source>
</evidence>
<dbReference type="EMBL" id="RQFP01000001">
    <property type="protein sequence ID" value="TGK96783.1"/>
    <property type="molecule type" value="Genomic_DNA"/>
</dbReference>
<comment type="caution">
    <text evidence="2">The sequence shown here is derived from an EMBL/GenBank/DDBJ whole genome shotgun (WGS) entry which is preliminary data.</text>
</comment>
<dbReference type="Proteomes" id="UP000297891">
    <property type="component" value="Unassembled WGS sequence"/>
</dbReference>
<dbReference type="RefSeq" id="WP_100789949.1">
    <property type="nucleotide sequence ID" value="NZ_NPDQ01000002.1"/>
</dbReference>
<dbReference type="Gene3D" id="2.10.260.10">
    <property type="match status" value="1"/>
</dbReference>
<gene>
    <name evidence="2" type="ORF">EHQ30_09380</name>
</gene>
<dbReference type="Pfam" id="PF04014">
    <property type="entry name" value="MazE_antitoxin"/>
    <property type="match status" value="1"/>
</dbReference>
<keyword evidence="3" id="KW-1185">Reference proteome</keyword>
<dbReference type="GO" id="GO:0003677">
    <property type="term" value="F:DNA binding"/>
    <property type="evidence" value="ECO:0007669"/>
    <property type="project" value="UniProtKB-KW"/>
</dbReference>
<organism evidence="2 3">
    <name type="scientific">Leptospira brenneri</name>
    <dbReference type="NCBI Taxonomy" id="2023182"/>
    <lineage>
        <taxon>Bacteria</taxon>
        <taxon>Pseudomonadati</taxon>
        <taxon>Spirochaetota</taxon>
        <taxon>Spirochaetia</taxon>
        <taxon>Leptospirales</taxon>
        <taxon>Leptospiraceae</taxon>
        <taxon>Leptospira</taxon>
    </lineage>
</organism>
<dbReference type="InterPro" id="IPR007159">
    <property type="entry name" value="SpoVT-AbrB_dom"/>
</dbReference>
<dbReference type="SUPFAM" id="SSF89447">
    <property type="entry name" value="AbrB/MazE/MraZ-like"/>
    <property type="match status" value="1"/>
</dbReference>
<dbReference type="OrthoDB" id="9795766at2"/>
<accession>A0A2M9Y596</accession>
<feature type="domain" description="SpoVT-AbrB" evidence="1">
    <location>
        <begin position="6"/>
        <end position="49"/>
    </location>
</feature>
<keyword evidence="2" id="KW-0238">DNA-binding</keyword>
<dbReference type="InterPro" id="IPR037914">
    <property type="entry name" value="SpoVT-AbrB_sf"/>
</dbReference>